<dbReference type="CDD" id="cd03441">
    <property type="entry name" value="R_hydratase_like"/>
    <property type="match status" value="1"/>
</dbReference>
<comment type="similarity">
    <text evidence="1">Belongs to the enoyl-CoA hydratase/isomerase family.</text>
</comment>
<evidence type="ECO:0000313" key="4">
    <source>
        <dbReference type="Proteomes" id="UP001596074"/>
    </source>
</evidence>
<dbReference type="SUPFAM" id="SSF54637">
    <property type="entry name" value="Thioesterase/thiol ester dehydrase-isomerase"/>
    <property type="match status" value="1"/>
</dbReference>
<dbReference type="EMBL" id="JBHSON010000032">
    <property type="protein sequence ID" value="MFC5748484.1"/>
    <property type="molecule type" value="Genomic_DNA"/>
</dbReference>
<dbReference type="InterPro" id="IPR029069">
    <property type="entry name" value="HotDog_dom_sf"/>
</dbReference>
<gene>
    <name evidence="3" type="ORF">ACFPZN_22945</name>
</gene>
<dbReference type="Proteomes" id="UP001596074">
    <property type="component" value="Unassembled WGS sequence"/>
</dbReference>
<dbReference type="RefSeq" id="WP_378284148.1">
    <property type="nucleotide sequence ID" value="NZ_JBHSON010000032.1"/>
</dbReference>
<keyword evidence="4" id="KW-1185">Reference proteome</keyword>
<dbReference type="Pfam" id="PF01575">
    <property type="entry name" value="MaoC_dehydratas"/>
    <property type="match status" value="1"/>
</dbReference>
<protein>
    <submittedName>
        <fullName evidence="3">MaoC family dehydratase</fullName>
    </submittedName>
</protein>
<sequence length="133" mass="14352">MTPETEELPDWVLAEVDAEKMKVLALLLADPNPLHFDPEVAPRLGIAQRQVNQGPSTMAMLANLVRTAFPDGRLIRLYVRLSGSVVAGQSVRAHGRVTGRERGAAGEKVRCEVTLEAEGRVVVEGDAEVLLSA</sequence>
<dbReference type="InterPro" id="IPR002539">
    <property type="entry name" value="MaoC-like_dom"/>
</dbReference>
<comment type="caution">
    <text evidence="3">The sequence shown here is derived from an EMBL/GenBank/DDBJ whole genome shotgun (WGS) entry which is preliminary data.</text>
</comment>
<feature type="domain" description="MaoC-like" evidence="2">
    <location>
        <begin position="17"/>
        <end position="113"/>
    </location>
</feature>
<accession>A0ABW1A3C1</accession>
<proteinExistence type="inferred from homology"/>
<evidence type="ECO:0000313" key="3">
    <source>
        <dbReference type="EMBL" id="MFC5748484.1"/>
    </source>
</evidence>
<reference evidence="4" key="1">
    <citation type="journal article" date="2019" name="Int. J. Syst. Evol. Microbiol.">
        <title>The Global Catalogue of Microorganisms (GCM) 10K type strain sequencing project: providing services to taxonomists for standard genome sequencing and annotation.</title>
        <authorList>
            <consortium name="The Broad Institute Genomics Platform"/>
            <consortium name="The Broad Institute Genome Sequencing Center for Infectious Disease"/>
            <person name="Wu L."/>
            <person name="Ma J."/>
        </authorList>
    </citation>
    <scope>NUCLEOTIDE SEQUENCE [LARGE SCALE GENOMIC DNA]</scope>
    <source>
        <strain evidence="4">KCTC 42087</strain>
    </source>
</reference>
<organism evidence="3 4">
    <name type="scientific">Actinomadura rugatobispora</name>
    <dbReference type="NCBI Taxonomy" id="1994"/>
    <lineage>
        <taxon>Bacteria</taxon>
        <taxon>Bacillati</taxon>
        <taxon>Actinomycetota</taxon>
        <taxon>Actinomycetes</taxon>
        <taxon>Streptosporangiales</taxon>
        <taxon>Thermomonosporaceae</taxon>
        <taxon>Actinomadura</taxon>
    </lineage>
</organism>
<evidence type="ECO:0000259" key="2">
    <source>
        <dbReference type="Pfam" id="PF01575"/>
    </source>
</evidence>
<evidence type="ECO:0000256" key="1">
    <source>
        <dbReference type="ARBA" id="ARBA00005254"/>
    </source>
</evidence>
<dbReference type="Gene3D" id="3.10.129.10">
    <property type="entry name" value="Hotdog Thioesterase"/>
    <property type="match status" value="1"/>
</dbReference>
<name>A0ABW1A3C1_9ACTN</name>